<dbReference type="Proteomes" id="UP000230002">
    <property type="component" value="Unassembled WGS sequence"/>
</dbReference>
<evidence type="ECO:0000256" key="1">
    <source>
        <dbReference type="SAM" id="MobiDB-lite"/>
    </source>
</evidence>
<accession>A0A2G8S6U9</accession>
<feature type="region of interest" description="Disordered" evidence="1">
    <location>
        <begin position="466"/>
        <end position="522"/>
    </location>
</feature>
<dbReference type="OrthoDB" id="2757906at2759"/>
<sequence length="562" mass="62106">MAAHTLAARSLPELPIEVWQLVMDAVWDATTYSTFYSNQADYRSWALVSRAWRTCAQAVLFRTVELSDPVHLRRFAALLGNAPHLAVYVRTLRAYSRDLHTHDNVLALLPAVLPGDVLPNLRSLLVTRVTEQDTWHPHASRPPSDKELAYMPLSTDSAENGGGSFTRGLEAHFAGVSELYLSYVTFETFGALAQTLHALRNLRLLSCLEVRWRALGAMPECLAWKGGDEGKGQGQEQGFLPKLEDLTIAYMDLHGVERLLSALGGRSAALKGLYIDCPHYCPVTFWDPPQPDPVTGTPLGIDLRVFSRLGSLWLALPYALSACRELPEIVAALLRTWAPTKESASVPRKLTLTPSYESDFTRAEFAEVLRALGPVIEDVLGVQSESMSEGEGEDGEKADVKLREDERRALAEVEVEVCVVDKADMREWWRGEARASFARLGARGRLDVTFEKGFWPEAQWLDDSYEQEAEEELLPSQQTSDGGTTNGERGGVESGDNGTSASGGVARRRRGSSRFTSFRPPNKLKPFEAQAFPLVLEEEEGQGRAGGVWFIHLAPCSRVASH</sequence>
<proteinExistence type="predicted"/>
<evidence type="ECO:0000313" key="3">
    <source>
        <dbReference type="Proteomes" id="UP000230002"/>
    </source>
</evidence>
<dbReference type="AlphaFoldDB" id="A0A2G8S6U9"/>
<reference evidence="2 3" key="1">
    <citation type="journal article" date="2015" name="Sci. Rep.">
        <title>Chromosome-level genome map provides insights into diverse defense mechanisms in the medicinal fungus Ganoderma sinense.</title>
        <authorList>
            <person name="Zhu Y."/>
            <person name="Xu J."/>
            <person name="Sun C."/>
            <person name="Zhou S."/>
            <person name="Xu H."/>
            <person name="Nelson D.R."/>
            <person name="Qian J."/>
            <person name="Song J."/>
            <person name="Luo H."/>
            <person name="Xiang L."/>
            <person name="Li Y."/>
            <person name="Xu Z."/>
            <person name="Ji A."/>
            <person name="Wang L."/>
            <person name="Lu S."/>
            <person name="Hayward A."/>
            <person name="Sun W."/>
            <person name="Li X."/>
            <person name="Schwartz D.C."/>
            <person name="Wang Y."/>
            <person name="Chen S."/>
        </authorList>
    </citation>
    <scope>NUCLEOTIDE SEQUENCE [LARGE SCALE GENOMIC DNA]</scope>
    <source>
        <strain evidence="2 3">ZZ0214-1</strain>
    </source>
</reference>
<feature type="compositionally biased region" description="Gly residues" evidence="1">
    <location>
        <begin position="484"/>
        <end position="493"/>
    </location>
</feature>
<gene>
    <name evidence="2" type="ORF">GSI_08310</name>
</gene>
<name>A0A2G8S6U9_9APHY</name>
<protein>
    <recommendedName>
        <fullName evidence="4">F-box domain-containing protein</fullName>
    </recommendedName>
</protein>
<evidence type="ECO:0000313" key="2">
    <source>
        <dbReference type="EMBL" id="PIL29502.1"/>
    </source>
</evidence>
<organism evidence="2 3">
    <name type="scientific">Ganoderma sinense ZZ0214-1</name>
    <dbReference type="NCBI Taxonomy" id="1077348"/>
    <lineage>
        <taxon>Eukaryota</taxon>
        <taxon>Fungi</taxon>
        <taxon>Dikarya</taxon>
        <taxon>Basidiomycota</taxon>
        <taxon>Agaricomycotina</taxon>
        <taxon>Agaricomycetes</taxon>
        <taxon>Polyporales</taxon>
        <taxon>Polyporaceae</taxon>
        <taxon>Ganoderma</taxon>
    </lineage>
</organism>
<comment type="caution">
    <text evidence="2">The sequence shown here is derived from an EMBL/GenBank/DDBJ whole genome shotgun (WGS) entry which is preliminary data.</text>
</comment>
<keyword evidence="3" id="KW-1185">Reference proteome</keyword>
<evidence type="ECO:0008006" key="4">
    <source>
        <dbReference type="Google" id="ProtNLM"/>
    </source>
</evidence>
<dbReference type="EMBL" id="AYKW01000021">
    <property type="protein sequence ID" value="PIL29502.1"/>
    <property type="molecule type" value="Genomic_DNA"/>
</dbReference>